<dbReference type="PATRIC" id="fig|796944.3.peg.162"/>
<evidence type="ECO:0000313" key="2">
    <source>
        <dbReference type="Proteomes" id="UP000003527"/>
    </source>
</evidence>
<comment type="caution">
    <text evidence="1">The sequence shown here is derived from an EMBL/GenBank/DDBJ whole genome shotgun (WGS) entry which is preliminary data.</text>
</comment>
<reference evidence="1 2" key="1">
    <citation type="submission" date="2011-08" db="EMBL/GenBank/DDBJ databases">
        <title>The Genome Sequence of Oribacterium sp. ACB7.</title>
        <authorList>
            <consortium name="The Broad Institute Genome Sequencing Platform"/>
            <person name="Earl A."/>
            <person name="Ward D."/>
            <person name="Feldgarden M."/>
            <person name="Gevers D."/>
            <person name="Sizova M."/>
            <person name="Hazen A."/>
            <person name="Epstein S."/>
            <person name="Young S.K."/>
            <person name="Zeng Q."/>
            <person name="Gargeya S."/>
            <person name="Fitzgerald M."/>
            <person name="Haas B."/>
            <person name="Abouelleil A."/>
            <person name="Alvarado L."/>
            <person name="Arachchi H.M."/>
            <person name="Berlin A."/>
            <person name="Brown A."/>
            <person name="Chapman S.B."/>
            <person name="Chen Z."/>
            <person name="Dunbar C."/>
            <person name="Freedman E."/>
            <person name="Gearin G."/>
            <person name="Gellesch M."/>
            <person name="Goldberg J."/>
            <person name="Griggs A."/>
            <person name="Gujja S."/>
            <person name="Heiman D."/>
            <person name="Howarth C."/>
            <person name="Larson L."/>
            <person name="Lui A."/>
            <person name="MacDonald P.J.P."/>
            <person name="Montmayeur A."/>
            <person name="Murphy C."/>
            <person name="Neiman D."/>
            <person name="Pearson M."/>
            <person name="Priest M."/>
            <person name="Roberts A."/>
            <person name="Saif S."/>
            <person name="Shea T."/>
            <person name="Shenoy N."/>
            <person name="Sisk P."/>
            <person name="Stolte C."/>
            <person name="Sykes S."/>
            <person name="Wortman J."/>
            <person name="Nusbaum C."/>
            <person name="Birren B."/>
        </authorList>
    </citation>
    <scope>NUCLEOTIDE SEQUENCE [LARGE SCALE GENOMIC DNA]</scope>
    <source>
        <strain evidence="1 2">ACB7</strain>
    </source>
</reference>
<dbReference type="AlphaFoldDB" id="G9WRE0"/>
<dbReference type="Proteomes" id="UP000003527">
    <property type="component" value="Unassembled WGS sequence"/>
</dbReference>
<dbReference type="EMBL" id="AFZD01000003">
    <property type="protein sequence ID" value="EHL14327.1"/>
    <property type="molecule type" value="Genomic_DNA"/>
</dbReference>
<organism evidence="1 2">
    <name type="scientific">Oribacterium asaccharolyticum ACB7</name>
    <dbReference type="NCBI Taxonomy" id="796944"/>
    <lineage>
        <taxon>Bacteria</taxon>
        <taxon>Bacillati</taxon>
        <taxon>Bacillota</taxon>
        <taxon>Clostridia</taxon>
        <taxon>Lachnospirales</taxon>
        <taxon>Lachnospiraceae</taxon>
        <taxon>Oribacterium</taxon>
    </lineage>
</organism>
<dbReference type="HOGENOM" id="CLU_405887_0_0_9"/>
<accession>G9WRE0</accession>
<name>G9WRE0_9FIRM</name>
<sequence>MRKKKKEQIVSLLQCYKEAHSTIREGIEEGRGEEAISLLVLCQEGMEKIERDTEQELNGKAEREALFSSYQEALYSCYLSLIKTEEKEGEENLDSSAFDSQQVSCAKRAISHLDRAESCFSEIEEAIASIPSKSLHLFLPYKASMWDSMESVYFAALQDPSCEALVMPITYYEKEDGKFGKRINERAEFPSEIKTIDEGFSLEEAQPDVIYIHNPYDDKNILTSVDPRYYSFRLKDFTDNLVYIPYYTTMGKAGFGSLFMPAYRYVHHIVVQSEEHKQRLPKEVQEKARILGSPKLDRALAYSQNPPEMPEDWKRIAGGRKIYYYNTVIEEMLGNPESFLQKMEEVFSLFKENPKYCLLWRPHPLLESSFLAVDTAYRKRFLELKLRYLTEEIGIYDSSAEPERAVALSSVYLGDETSSMAALFLAEGKPLFILDSTVSEERRQEERNQGERNQEQRLTAYFLRLFHRMKRQSFALSGKKEPEEALVYEGRFLLMGQLEGDRLRIRKLALSEWGIPEQESMSVSAREYMPVPADEYGEAYFYEGRWILTPRAGNHFLILEKGKEPRKLPLPEGGCKPDAFSGSYRGGEYLFCKAENYSFDVRFSLKTHGIKELKEGVLHEEEDREAFPEKGEEIEHVEFLFPAEELISGFLPWRSFSYGLQETALYSLSDYLEERPLLYAFDEDDSKRKLEELSVHVGSSGKAIYAFFKAMLSGKEE</sequence>
<protein>
    <recommendedName>
        <fullName evidence="3">CDP-Glycerol:Poly(Glycerophosphate) glycerophosphotransferase</fullName>
    </recommendedName>
</protein>
<keyword evidence="2" id="KW-1185">Reference proteome</keyword>
<gene>
    <name evidence="1" type="ORF">HMPREF9624_01656</name>
</gene>
<evidence type="ECO:0008006" key="3">
    <source>
        <dbReference type="Google" id="ProtNLM"/>
    </source>
</evidence>
<evidence type="ECO:0000313" key="1">
    <source>
        <dbReference type="EMBL" id="EHL14327.1"/>
    </source>
</evidence>
<proteinExistence type="predicted"/>
<dbReference type="RefSeq" id="WP_009537388.1">
    <property type="nucleotide sequence ID" value="NZ_JH414506.1"/>
</dbReference>